<evidence type="ECO:0000256" key="2">
    <source>
        <dbReference type="ARBA" id="ARBA00023125"/>
    </source>
</evidence>
<evidence type="ECO:0000259" key="5">
    <source>
        <dbReference type="PROSITE" id="PS01124"/>
    </source>
</evidence>
<protein>
    <recommendedName>
        <fullName evidence="5">HTH araC/xylS-type domain-containing protein</fullName>
    </recommendedName>
</protein>
<organism evidence="6 7">
    <name type="scientific">Chryseobacterium soli</name>
    <dbReference type="NCBI Taxonomy" id="445961"/>
    <lineage>
        <taxon>Bacteria</taxon>
        <taxon>Pseudomonadati</taxon>
        <taxon>Bacteroidota</taxon>
        <taxon>Flavobacteriia</taxon>
        <taxon>Flavobacteriales</taxon>
        <taxon>Weeksellaceae</taxon>
        <taxon>Chryseobacterium group</taxon>
        <taxon>Chryseobacterium</taxon>
    </lineage>
</organism>
<dbReference type="PROSITE" id="PS01124">
    <property type="entry name" value="HTH_ARAC_FAMILY_2"/>
    <property type="match status" value="1"/>
</dbReference>
<keyword evidence="4" id="KW-1133">Transmembrane helix</keyword>
<dbReference type="eggNOG" id="COG2207">
    <property type="taxonomic scope" value="Bacteria"/>
</dbReference>
<dbReference type="SMART" id="SM00342">
    <property type="entry name" value="HTH_ARAC"/>
    <property type="match status" value="1"/>
</dbReference>
<dbReference type="Pfam" id="PF12833">
    <property type="entry name" value="HTH_18"/>
    <property type="match status" value="1"/>
</dbReference>
<dbReference type="GO" id="GO:0003700">
    <property type="term" value="F:DNA-binding transcription factor activity"/>
    <property type="evidence" value="ECO:0007669"/>
    <property type="project" value="InterPro"/>
</dbReference>
<keyword evidence="7" id="KW-1185">Reference proteome</keyword>
<dbReference type="SUPFAM" id="SSF46689">
    <property type="entry name" value="Homeodomain-like"/>
    <property type="match status" value="1"/>
</dbReference>
<dbReference type="SUPFAM" id="SSF48452">
    <property type="entry name" value="TPR-like"/>
    <property type="match status" value="1"/>
</dbReference>
<proteinExistence type="predicted"/>
<name>A0A086A496_9FLAO</name>
<evidence type="ECO:0000256" key="3">
    <source>
        <dbReference type="ARBA" id="ARBA00023163"/>
    </source>
</evidence>
<dbReference type="OrthoDB" id="5295174at2"/>
<keyword evidence="2" id="KW-0238">DNA-binding</keyword>
<keyword evidence="4" id="KW-0812">Transmembrane</keyword>
<dbReference type="EMBL" id="JPRH01000006">
    <property type="protein sequence ID" value="KFF11510.1"/>
    <property type="molecule type" value="Genomic_DNA"/>
</dbReference>
<dbReference type="PANTHER" id="PTHR43280">
    <property type="entry name" value="ARAC-FAMILY TRANSCRIPTIONAL REGULATOR"/>
    <property type="match status" value="1"/>
</dbReference>
<evidence type="ECO:0000256" key="1">
    <source>
        <dbReference type="ARBA" id="ARBA00023015"/>
    </source>
</evidence>
<dbReference type="Proteomes" id="UP000028705">
    <property type="component" value="Unassembled WGS sequence"/>
</dbReference>
<dbReference type="GO" id="GO:0043565">
    <property type="term" value="F:sequence-specific DNA binding"/>
    <property type="evidence" value="ECO:0007669"/>
    <property type="project" value="InterPro"/>
</dbReference>
<dbReference type="Gene3D" id="1.10.10.60">
    <property type="entry name" value="Homeodomain-like"/>
    <property type="match status" value="2"/>
</dbReference>
<dbReference type="AlphaFoldDB" id="A0A086A496"/>
<dbReference type="RefSeq" id="WP_034712624.1">
    <property type="nucleotide sequence ID" value="NZ_JPRH01000006.1"/>
</dbReference>
<sequence length="569" mass="66431">MNKTYFIFFLFFYCIYSSQSIKGFRISDSLKDKKINELNQAYDKIFRIDNDKAELYANTILVKGKKEQNKDAIFDGYYKLAHTKGLKRENGTPYADTLFALTQHLNTNEYPARTFIIKGILYSYEFKYKQALDEYIKAQNLAKKKNNIDQYYYIKKLIGVLKTTTGENDESLSLFLEYYNYQKKKINSSTKDIKNYLGAIFSVANAYNKLKQYKQSKLFNKLGISECKKYDDYNNYPYFIMSEGISDYYLKNYNEAFVNFSEIEQLLVKNKDYANLSILYYYKGKVNKDLNKEKDAIIFLKKSDSVSKFSKGALYTIRDGYEILIDYYKKKADKENQLKYINKLVYADSIINSNQNNLSKEIYKKYDTPVLLNEKEKLITDLNSKNNILFWALGIGSLLFIILSFLFVKNKNKIKLYQSKANLLAKSQATDEVSITPTEIKDVQKEKAKISLSDHTFKQLGIQLEEFENAKRFLDKKINLDVLSKEFNTNRVYLSKAVNELKGKNFPQYLNELRIQHIIEELKTNKNLQKLTIAGVAEEAGFNNAESFTNAFKKITGTLPSYFIKVLQE</sequence>
<accession>A0A086A496</accession>
<evidence type="ECO:0000256" key="4">
    <source>
        <dbReference type="SAM" id="Phobius"/>
    </source>
</evidence>
<gene>
    <name evidence="6" type="ORF">IW15_14950</name>
</gene>
<dbReference type="eggNOG" id="COG0457">
    <property type="taxonomic scope" value="Bacteria"/>
</dbReference>
<dbReference type="InterPro" id="IPR018060">
    <property type="entry name" value="HTH_AraC"/>
</dbReference>
<dbReference type="PANTHER" id="PTHR43280:SF28">
    <property type="entry name" value="HTH-TYPE TRANSCRIPTIONAL ACTIVATOR RHAS"/>
    <property type="match status" value="1"/>
</dbReference>
<feature type="transmembrane region" description="Helical" evidence="4">
    <location>
        <begin position="388"/>
        <end position="408"/>
    </location>
</feature>
<reference evidence="6 7" key="1">
    <citation type="submission" date="2014-07" db="EMBL/GenBank/DDBJ databases">
        <title>Genome of Chryseobacterium soli DSM 19298.</title>
        <authorList>
            <person name="Stropko S.J."/>
            <person name="Pipes S.E."/>
            <person name="Newman J."/>
        </authorList>
    </citation>
    <scope>NUCLEOTIDE SEQUENCE [LARGE SCALE GENOMIC DNA]</scope>
    <source>
        <strain evidence="6 7">DSM 19298</strain>
    </source>
</reference>
<comment type="caution">
    <text evidence="6">The sequence shown here is derived from an EMBL/GenBank/DDBJ whole genome shotgun (WGS) entry which is preliminary data.</text>
</comment>
<keyword evidence="3" id="KW-0804">Transcription</keyword>
<feature type="domain" description="HTH araC/xylS-type" evidence="5">
    <location>
        <begin position="474"/>
        <end position="566"/>
    </location>
</feature>
<keyword evidence="4" id="KW-0472">Membrane</keyword>
<dbReference type="InterPro" id="IPR009057">
    <property type="entry name" value="Homeodomain-like_sf"/>
</dbReference>
<evidence type="ECO:0000313" key="7">
    <source>
        <dbReference type="Proteomes" id="UP000028705"/>
    </source>
</evidence>
<evidence type="ECO:0000313" key="6">
    <source>
        <dbReference type="EMBL" id="KFF11510.1"/>
    </source>
</evidence>
<dbReference type="Gene3D" id="1.25.40.10">
    <property type="entry name" value="Tetratricopeptide repeat domain"/>
    <property type="match status" value="1"/>
</dbReference>
<dbReference type="STRING" id="445961.IW15_14950"/>
<dbReference type="InterPro" id="IPR011990">
    <property type="entry name" value="TPR-like_helical_dom_sf"/>
</dbReference>
<keyword evidence="1" id="KW-0805">Transcription regulation</keyword>